<sequence length="115" mass="13092">MSTSVWYCPACGFGPLNPNTDAACPRCDWFPGRPRRHQDFAFMTSSNSQLCFDSSIQSNTDAGCRVQRSPRSRQVQASRQPRRDSKWRRLGSRPRDLGIVQSLSQFAYAARDDCR</sequence>
<proteinExistence type="predicted"/>
<gene>
    <name evidence="2" type="ORF">EX30DRAFT_350783</name>
</gene>
<keyword evidence="3" id="KW-1185">Reference proteome</keyword>
<dbReference type="AlphaFoldDB" id="A0A4S2MNJ2"/>
<dbReference type="InParanoid" id="A0A4S2MNJ2"/>
<evidence type="ECO:0000313" key="2">
    <source>
        <dbReference type="EMBL" id="TGZ78726.1"/>
    </source>
</evidence>
<dbReference type="OrthoDB" id="10521403at2759"/>
<dbReference type="Proteomes" id="UP000298138">
    <property type="component" value="Unassembled WGS sequence"/>
</dbReference>
<accession>A0A4S2MNJ2</accession>
<feature type="region of interest" description="Disordered" evidence="1">
    <location>
        <begin position="62"/>
        <end position="91"/>
    </location>
</feature>
<protein>
    <submittedName>
        <fullName evidence="2">Uncharacterized protein</fullName>
    </submittedName>
</protein>
<feature type="compositionally biased region" description="Low complexity" evidence="1">
    <location>
        <begin position="65"/>
        <end position="79"/>
    </location>
</feature>
<reference evidence="2 3" key="1">
    <citation type="submission" date="2019-04" db="EMBL/GenBank/DDBJ databases">
        <title>Comparative genomics and transcriptomics to analyze fruiting body development in filamentous ascomycetes.</title>
        <authorList>
            <consortium name="DOE Joint Genome Institute"/>
            <person name="Lutkenhaus R."/>
            <person name="Traeger S."/>
            <person name="Breuer J."/>
            <person name="Kuo A."/>
            <person name="Lipzen A."/>
            <person name="Pangilinan J."/>
            <person name="Dilworth D."/>
            <person name="Sandor L."/>
            <person name="Poggeler S."/>
            <person name="Barry K."/>
            <person name="Grigoriev I.V."/>
            <person name="Nowrousian M."/>
        </authorList>
    </citation>
    <scope>NUCLEOTIDE SEQUENCE [LARGE SCALE GENOMIC DNA]</scope>
    <source>
        <strain evidence="2 3">CBS 389.68</strain>
    </source>
</reference>
<organism evidence="2 3">
    <name type="scientific">Ascodesmis nigricans</name>
    <dbReference type="NCBI Taxonomy" id="341454"/>
    <lineage>
        <taxon>Eukaryota</taxon>
        <taxon>Fungi</taxon>
        <taxon>Dikarya</taxon>
        <taxon>Ascomycota</taxon>
        <taxon>Pezizomycotina</taxon>
        <taxon>Pezizomycetes</taxon>
        <taxon>Pezizales</taxon>
        <taxon>Ascodesmidaceae</taxon>
        <taxon>Ascodesmis</taxon>
    </lineage>
</organism>
<evidence type="ECO:0000313" key="3">
    <source>
        <dbReference type="Proteomes" id="UP000298138"/>
    </source>
</evidence>
<dbReference type="EMBL" id="ML220138">
    <property type="protein sequence ID" value="TGZ78726.1"/>
    <property type="molecule type" value="Genomic_DNA"/>
</dbReference>
<evidence type="ECO:0000256" key="1">
    <source>
        <dbReference type="SAM" id="MobiDB-lite"/>
    </source>
</evidence>
<name>A0A4S2MNJ2_9PEZI</name>